<dbReference type="SUPFAM" id="SSF56496">
    <property type="entry name" value="Fibrinogen C-terminal domain-like"/>
    <property type="match status" value="1"/>
</dbReference>
<dbReference type="CDD" id="cd00087">
    <property type="entry name" value="FReD"/>
    <property type="match status" value="1"/>
</dbReference>
<dbReference type="Proteomes" id="UP000683360">
    <property type="component" value="Unassembled WGS sequence"/>
</dbReference>
<evidence type="ECO:0000313" key="2">
    <source>
        <dbReference type="EMBL" id="CAG2233571.1"/>
    </source>
</evidence>
<organism evidence="2 3">
    <name type="scientific">Mytilus edulis</name>
    <name type="common">Blue mussel</name>
    <dbReference type="NCBI Taxonomy" id="6550"/>
    <lineage>
        <taxon>Eukaryota</taxon>
        <taxon>Metazoa</taxon>
        <taxon>Spiralia</taxon>
        <taxon>Lophotrochozoa</taxon>
        <taxon>Mollusca</taxon>
        <taxon>Bivalvia</taxon>
        <taxon>Autobranchia</taxon>
        <taxon>Pteriomorphia</taxon>
        <taxon>Mytilida</taxon>
        <taxon>Mytiloidea</taxon>
        <taxon>Mytilidae</taxon>
        <taxon>Mytilinae</taxon>
        <taxon>Mytilus</taxon>
    </lineage>
</organism>
<dbReference type="Gene3D" id="3.90.215.10">
    <property type="entry name" value="Gamma Fibrinogen, chain A, domain 1"/>
    <property type="match status" value="1"/>
</dbReference>
<dbReference type="AlphaFoldDB" id="A0A8S3TIX0"/>
<reference evidence="2" key="1">
    <citation type="submission" date="2021-03" db="EMBL/GenBank/DDBJ databases">
        <authorList>
            <person name="Bekaert M."/>
        </authorList>
    </citation>
    <scope>NUCLEOTIDE SEQUENCE</scope>
</reference>
<dbReference type="EMBL" id="CAJPWZ010002210">
    <property type="protein sequence ID" value="CAG2233571.1"/>
    <property type="molecule type" value="Genomic_DNA"/>
</dbReference>
<accession>A0A8S3TIX0</accession>
<dbReference type="InterPro" id="IPR002181">
    <property type="entry name" value="Fibrinogen_a/b/g_C_dom"/>
</dbReference>
<protein>
    <recommendedName>
        <fullName evidence="1">Fibrinogen C-terminal domain-containing protein</fullName>
    </recommendedName>
</protein>
<sequence length="213" mass="24365">MELFTTPLYVCIGTPKDCSDIRKSKTFSGVYQIFPIKTEGVKAYCDMDTDGGGWTIIQKRYEDSVKFQRKWTECENGFGDVHADHWLGNKHIHRLTSSGKYELRIDLVDEDCDKRFAKYNIFVVGDAASQYKLTIGGYSGNAGDSLAYSNGMKFTTLDRDNDFFSINCATERGPWWFNDCAHSGLNNPYLDQLYWYHIGGLYAKNSVMMIRKV</sequence>
<proteinExistence type="predicted"/>
<comment type="caution">
    <text evidence="2">The sequence shown here is derived from an EMBL/GenBank/DDBJ whole genome shotgun (WGS) entry which is preliminary data.</text>
</comment>
<evidence type="ECO:0000259" key="1">
    <source>
        <dbReference type="PROSITE" id="PS51406"/>
    </source>
</evidence>
<name>A0A8S3TIX0_MYTED</name>
<feature type="domain" description="Fibrinogen C-terminal" evidence="1">
    <location>
        <begin position="9"/>
        <end position="213"/>
    </location>
</feature>
<dbReference type="Pfam" id="PF00147">
    <property type="entry name" value="Fibrinogen_C"/>
    <property type="match status" value="1"/>
</dbReference>
<dbReference type="NCBIfam" id="NF040941">
    <property type="entry name" value="GGGWT_bact"/>
    <property type="match status" value="1"/>
</dbReference>
<dbReference type="OrthoDB" id="6345539at2759"/>
<keyword evidence="3" id="KW-1185">Reference proteome</keyword>
<evidence type="ECO:0000313" key="3">
    <source>
        <dbReference type="Proteomes" id="UP000683360"/>
    </source>
</evidence>
<dbReference type="InterPro" id="IPR050373">
    <property type="entry name" value="Fibrinogen_C-term_domain"/>
</dbReference>
<dbReference type="PROSITE" id="PS51406">
    <property type="entry name" value="FIBRINOGEN_C_2"/>
    <property type="match status" value="1"/>
</dbReference>
<dbReference type="GO" id="GO:0005615">
    <property type="term" value="C:extracellular space"/>
    <property type="evidence" value="ECO:0007669"/>
    <property type="project" value="TreeGrafter"/>
</dbReference>
<dbReference type="InterPro" id="IPR036056">
    <property type="entry name" value="Fibrinogen-like_C"/>
</dbReference>
<dbReference type="SMART" id="SM00186">
    <property type="entry name" value="FBG"/>
    <property type="match status" value="1"/>
</dbReference>
<gene>
    <name evidence="2" type="ORF">MEDL_46212</name>
</gene>
<dbReference type="PANTHER" id="PTHR19143:SF327">
    <property type="entry name" value="FI21813P1-RELATED"/>
    <property type="match status" value="1"/>
</dbReference>
<dbReference type="InterPro" id="IPR014716">
    <property type="entry name" value="Fibrinogen_a/b/g_C_1"/>
</dbReference>
<dbReference type="PANTHER" id="PTHR19143">
    <property type="entry name" value="FIBRINOGEN/TENASCIN/ANGIOPOEITIN"/>
    <property type="match status" value="1"/>
</dbReference>